<dbReference type="PANTHER" id="PTHR10851">
    <property type="entry name" value="PYRIDOXINE-5-PHOSPHATE OXIDASE"/>
    <property type="match status" value="1"/>
</dbReference>
<organism evidence="6 7">
    <name type="scientific">Ideonella dechloratans</name>
    <dbReference type="NCBI Taxonomy" id="36863"/>
    <lineage>
        <taxon>Bacteria</taxon>
        <taxon>Pseudomonadati</taxon>
        <taxon>Pseudomonadota</taxon>
        <taxon>Betaproteobacteria</taxon>
        <taxon>Burkholderiales</taxon>
        <taxon>Sphaerotilaceae</taxon>
        <taxon>Ideonella</taxon>
    </lineage>
</organism>
<accession>A0A643FGJ4</accession>
<feature type="domain" description="Pyridoxamine 5'-phosphate oxidase Alr4036 family FMN-binding" evidence="5">
    <location>
        <begin position="25"/>
        <end position="110"/>
    </location>
</feature>
<evidence type="ECO:0000259" key="5">
    <source>
        <dbReference type="Pfam" id="PF12766"/>
    </source>
</evidence>
<dbReference type="Gene3D" id="2.30.110.10">
    <property type="entry name" value="Electron Transport, Fmn-binding Protein, Chain A"/>
    <property type="match status" value="1"/>
</dbReference>
<comment type="cofactor">
    <cofactor evidence="1">
        <name>FMN</name>
        <dbReference type="ChEBI" id="CHEBI:58210"/>
    </cofactor>
</comment>
<gene>
    <name evidence="6" type="ORF">F7Q92_01000</name>
</gene>
<dbReference type="OrthoDB" id="9152543at2"/>
<comment type="caution">
    <text evidence="6">The sequence shown here is derived from an EMBL/GenBank/DDBJ whole genome shotgun (WGS) entry which is preliminary data.</text>
</comment>
<dbReference type="SUPFAM" id="SSF50475">
    <property type="entry name" value="FMN-binding split barrel"/>
    <property type="match status" value="1"/>
</dbReference>
<dbReference type="RefSeq" id="WP_151122084.1">
    <property type="nucleotide sequence ID" value="NZ_CP088081.1"/>
</dbReference>
<dbReference type="InterPro" id="IPR000659">
    <property type="entry name" value="Pyridox_Oxase"/>
</dbReference>
<dbReference type="EMBL" id="VZPB01000002">
    <property type="protein sequence ID" value="KAB0585098.1"/>
    <property type="molecule type" value="Genomic_DNA"/>
</dbReference>
<keyword evidence="7" id="KW-1185">Reference proteome</keyword>
<dbReference type="Pfam" id="PF12766">
    <property type="entry name" value="Pyridox_oxase_2"/>
    <property type="match status" value="1"/>
</dbReference>
<proteinExistence type="predicted"/>
<dbReference type="GO" id="GO:0010181">
    <property type="term" value="F:FMN binding"/>
    <property type="evidence" value="ECO:0007669"/>
    <property type="project" value="InterPro"/>
</dbReference>
<evidence type="ECO:0000313" key="6">
    <source>
        <dbReference type="EMBL" id="KAB0585098.1"/>
    </source>
</evidence>
<protein>
    <submittedName>
        <fullName evidence="6">Pyridoxamine 5'-phosphate oxidase</fullName>
    </submittedName>
</protein>
<keyword evidence="3" id="KW-0288">FMN</keyword>
<keyword evidence="4" id="KW-0560">Oxidoreductase</keyword>
<dbReference type="GO" id="GO:0004733">
    <property type="term" value="F:pyridoxamine phosphate oxidase activity"/>
    <property type="evidence" value="ECO:0007669"/>
    <property type="project" value="InterPro"/>
</dbReference>
<evidence type="ECO:0000256" key="3">
    <source>
        <dbReference type="ARBA" id="ARBA00022643"/>
    </source>
</evidence>
<evidence type="ECO:0000256" key="1">
    <source>
        <dbReference type="ARBA" id="ARBA00001917"/>
    </source>
</evidence>
<dbReference type="AlphaFoldDB" id="A0A643FGJ4"/>
<keyword evidence="2" id="KW-0285">Flavoprotein</keyword>
<name>A0A643FGJ4_IDEDE</name>
<reference evidence="6 7" key="1">
    <citation type="submission" date="2019-09" db="EMBL/GenBank/DDBJ databases">
        <title>Draft genome sequences of 48 bacterial type strains from the CCUG.</title>
        <authorList>
            <person name="Tunovic T."/>
            <person name="Pineiro-Iglesias B."/>
            <person name="Unosson C."/>
            <person name="Inganas E."/>
            <person name="Ohlen M."/>
            <person name="Cardew S."/>
            <person name="Jensie-Markopoulos S."/>
            <person name="Salva-Serra F."/>
            <person name="Jaen-Luchoro D."/>
            <person name="Karlsson R."/>
            <person name="Svensson-Stadler L."/>
            <person name="Chun J."/>
            <person name="Moore E."/>
        </authorList>
    </citation>
    <scope>NUCLEOTIDE SEQUENCE [LARGE SCALE GENOMIC DNA]</scope>
    <source>
        <strain evidence="6 7">CCUG 30977</strain>
    </source>
</reference>
<evidence type="ECO:0000256" key="2">
    <source>
        <dbReference type="ARBA" id="ARBA00022630"/>
    </source>
</evidence>
<evidence type="ECO:0000256" key="4">
    <source>
        <dbReference type="ARBA" id="ARBA00023002"/>
    </source>
</evidence>
<evidence type="ECO:0000313" key="7">
    <source>
        <dbReference type="Proteomes" id="UP000430120"/>
    </source>
</evidence>
<dbReference type="InterPro" id="IPR024624">
    <property type="entry name" value="Pyridox_Oxase_Alr4036_FMN-bd"/>
</dbReference>
<dbReference type="GO" id="GO:0008615">
    <property type="term" value="P:pyridoxine biosynthetic process"/>
    <property type="evidence" value="ECO:0007669"/>
    <property type="project" value="InterPro"/>
</dbReference>
<dbReference type="PANTHER" id="PTHR10851:SF0">
    <property type="entry name" value="PYRIDOXINE-5'-PHOSPHATE OXIDASE"/>
    <property type="match status" value="1"/>
</dbReference>
<dbReference type="InterPro" id="IPR012349">
    <property type="entry name" value="Split_barrel_FMN-bd"/>
</dbReference>
<dbReference type="Proteomes" id="UP000430120">
    <property type="component" value="Unassembled WGS sequence"/>
</dbReference>
<sequence length="193" mass="20977">MSALLAPAGTPVGAPLSATLHEQLWRELAVAADRRGHPWRTPSLATVSPDGLPDARTVVLREVDPDQERLIFFTDARSPKVGQLKTQPRAVLVMWSAELGWQLRIQIDCQVEVSGLAVSSRWARLRSTPAAQDYLAPLPPGSPADAPPSGLAAREHFAVVQAQVLEMDWLELAATGHRRARLSAGQPPVWLQP</sequence>